<dbReference type="Gene3D" id="2.60.40.2030">
    <property type="match status" value="2"/>
</dbReference>
<dbReference type="GO" id="GO:0016020">
    <property type="term" value="C:membrane"/>
    <property type="evidence" value="ECO:0007669"/>
    <property type="project" value="InterPro"/>
</dbReference>
<keyword evidence="1" id="KW-0732">Signal</keyword>
<dbReference type="EMBL" id="JACPRF010000357">
    <property type="protein sequence ID" value="MBI2877535.1"/>
    <property type="molecule type" value="Genomic_DNA"/>
</dbReference>
<evidence type="ECO:0000256" key="4">
    <source>
        <dbReference type="SAM" id="MobiDB-lite"/>
    </source>
</evidence>
<dbReference type="Gene3D" id="2.120.10.30">
    <property type="entry name" value="TolB, C-terminal domain"/>
    <property type="match status" value="1"/>
</dbReference>
<keyword evidence="3" id="KW-0106">Calcium</keyword>
<evidence type="ECO:0000313" key="7">
    <source>
        <dbReference type="Proteomes" id="UP000769766"/>
    </source>
</evidence>
<evidence type="ECO:0000256" key="1">
    <source>
        <dbReference type="ARBA" id="ARBA00022729"/>
    </source>
</evidence>
<dbReference type="Gene3D" id="2.40.360.20">
    <property type="match status" value="1"/>
</dbReference>
<proteinExistence type="predicted"/>
<sequence>MAKLSPDGSTLLYATFLGGNGTDIGWRIAVDAAGNAFVTGDTSSSDFPATAGAFDTTYYNGGDAFVVKLSPDGSSLLYATFLGGSSGDRGFGIALDGGGNAFVTGWTSSSDFPTTDGAFDVTFNGGRFYGGGDAFVVKLSSDGSRLLYATFLGGNSEDAVSGIAVDANGNAFVTGWTSSSDFPTTPGALEASFNGGDSDAFVAKLSPDGSRLLYATFLGGSGWERGSTWGGKIGIILDMAGNVFVTGETSSPDFPTTTGAFDTSFNGHSDAFMAKLSPDGLRLLYATFLGGSGEDSGSGIAVDAAGNAYVTGTTWSSDFPTTPGAFDTSFNATPPPLYQPDAFIAKIPVTDVDTNPGTLQFSAVAYSAYENGSAVITVTRRNGRDGEVTVDFATSDGTAIGGSDYTPTSGTLTFANGETSKSFTIPIIANTMLEGNETVNLTLSNVRGGATLGVWNTAELTIIEAGILQFSAVTYSAVENGTVIITVTRTGGRSGEVTVDFATSDGTAIADSDYTPISGTLTLADGETSKTFTVPILDDTAVEGDETVNLTLSNPTGGSTLGSPSAAVMTIRNVDVNLADYFPATPGDMWTYQKNGALTVTTKVLPEMVSVNEVETRVFQDSDDGSKDFYTNDAEGIRLHRLFMTKVLIEGLGRVNITLTFVPPIRMTDRMMETGQTVTSDGVIRTNRLRDRVFEFPYNASFTVQGFDNVTVPAGNFDVVRLQGTLTVLGEPESHTFDMARKIGVVKQTTTASGSTKTLELTATNVGAHDLAVTQITAPKKITLKAGDPPKTAMVKVELQNRSPHSETIQDLATLGKLVTLTVEQWGAGFPCSPAPTLLLRSVSPQKPLPLTLKSKQKLTVAFEVAFGCANDPLASSAHDPDHWDYRYSARVDHAALDGEADTHPADDGCPRAGVVEPNPDGTIQDKGCGNKKPDGTLGADVLTDIVVK</sequence>
<feature type="domain" description="Calx-beta" evidence="5">
    <location>
        <begin position="458"/>
        <end position="553"/>
    </location>
</feature>
<dbReference type="InterPro" id="IPR010620">
    <property type="entry name" value="SBBP_repeat"/>
</dbReference>
<comment type="caution">
    <text evidence="6">The sequence shown here is derived from an EMBL/GenBank/DDBJ whole genome shotgun (WGS) entry which is preliminary data.</text>
</comment>
<dbReference type="InterPro" id="IPR011042">
    <property type="entry name" value="6-blade_b-propeller_TolB-like"/>
</dbReference>
<dbReference type="InterPro" id="IPR038081">
    <property type="entry name" value="CalX-like_sf"/>
</dbReference>
<dbReference type="Pfam" id="PF03160">
    <property type="entry name" value="Calx-beta"/>
    <property type="match status" value="1"/>
</dbReference>
<name>A0A932CQ66_UNCTE</name>
<dbReference type="InterPro" id="IPR003644">
    <property type="entry name" value="Calx_beta"/>
</dbReference>
<keyword evidence="2" id="KW-0677">Repeat</keyword>
<evidence type="ECO:0000256" key="3">
    <source>
        <dbReference type="ARBA" id="ARBA00022837"/>
    </source>
</evidence>
<dbReference type="SUPFAM" id="SSF141072">
    <property type="entry name" value="CalX-like"/>
    <property type="match status" value="2"/>
</dbReference>
<dbReference type="SMART" id="SM00237">
    <property type="entry name" value="Calx_beta"/>
    <property type="match status" value="2"/>
</dbReference>
<feature type="domain" description="Calx-beta" evidence="5">
    <location>
        <begin position="347"/>
        <end position="444"/>
    </location>
</feature>
<gene>
    <name evidence="6" type="ORF">HYY20_11700</name>
</gene>
<dbReference type="PANTHER" id="PTHR35580:SF1">
    <property type="entry name" value="PHYTASE-LIKE DOMAIN-CONTAINING PROTEIN"/>
    <property type="match status" value="1"/>
</dbReference>
<dbReference type="Pfam" id="PF06739">
    <property type="entry name" value="SBBP"/>
    <property type="match status" value="4"/>
</dbReference>
<dbReference type="InterPro" id="IPR052918">
    <property type="entry name" value="Motility_Chemotaxis_Reg"/>
</dbReference>
<reference evidence="6" key="1">
    <citation type="submission" date="2020-07" db="EMBL/GenBank/DDBJ databases">
        <title>Huge and variable diversity of episymbiotic CPR bacteria and DPANN archaea in groundwater ecosystems.</title>
        <authorList>
            <person name="He C.Y."/>
            <person name="Keren R."/>
            <person name="Whittaker M."/>
            <person name="Farag I.F."/>
            <person name="Doudna J."/>
            <person name="Cate J.H.D."/>
            <person name="Banfield J.F."/>
        </authorList>
    </citation>
    <scope>NUCLEOTIDE SEQUENCE</scope>
    <source>
        <strain evidence="6">NC_groundwater_672_Ag_B-0.1um_62_36</strain>
    </source>
</reference>
<accession>A0A932CQ66</accession>
<feature type="region of interest" description="Disordered" evidence="4">
    <location>
        <begin position="899"/>
        <end position="935"/>
    </location>
</feature>
<evidence type="ECO:0000259" key="5">
    <source>
        <dbReference type="SMART" id="SM00237"/>
    </source>
</evidence>
<dbReference type="AlphaFoldDB" id="A0A932CQ66"/>
<dbReference type="GO" id="GO:0007154">
    <property type="term" value="P:cell communication"/>
    <property type="evidence" value="ECO:0007669"/>
    <property type="project" value="InterPro"/>
</dbReference>
<organism evidence="6 7">
    <name type="scientific">Tectimicrobiota bacterium</name>
    <dbReference type="NCBI Taxonomy" id="2528274"/>
    <lineage>
        <taxon>Bacteria</taxon>
        <taxon>Pseudomonadati</taxon>
        <taxon>Nitrospinota/Tectimicrobiota group</taxon>
        <taxon>Candidatus Tectimicrobiota</taxon>
    </lineage>
</organism>
<dbReference type="PANTHER" id="PTHR35580">
    <property type="entry name" value="CELL SURFACE GLYCOPROTEIN (S-LAYER PROTEIN)-LIKE PROTEIN"/>
    <property type="match status" value="1"/>
</dbReference>
<dbReference type="Proteomes" id="UP000769766">
    <property type="component" value="Unassembled WGS sequence"/>
</dbReference>
<feature type="compositionally biased region" description="Basic and acidic residues" evidence="4">
    <location>
        <begin position="899"/>
        <end position="910"/>
    </location>
</feature>
<protein>
    <submittedName>
        <fullName evidence="6">SBBP repeat-containing protein</fullName>
    </submittedName>
</protein>
<evidence type="ECO:0000256" key="2">
    <source>
        <dbReference type="ARBA" id="ARBA00022737"/>
    </source>
</evidence>
<evidence type="ECO:0000313" key="6">
    <source>
        <dbReference type="EMBL" id="MBI2877535.1"/>
    </source>
</evidence>